<evidence type="ECO:0000313" key="12">
    <source>
        <dbReference type="Proteomes" id="UP000678393"/>
    </source>
</evidence>
<dbReference type="AlphaFoldDB" id="A0A8S3ZXZ5"/>
<feature type="transmembrane region" description="Helical" evidence="9">
    <location>
        <begin position="63"/>
        <end position="84"/>
    </location>
</feature>
<feature type="transmembrane region" description="Helical" evidence="9">
    <location>
        <begin position="125"/>
        <end position="147"/>
    </location>
</feature>
<keyword evidence="4 8" id="KW-0297">G-protein coupled receptor</keyword>
<dbReference type="GO" id="GO:0005886">
    <property type="term" value="C:plasma membrane"/>
    <property type="evidence" value="ECO:0007669"/>
    <property type="project" value="TreeGrafter"/>
</dbReference>
<dbReference type="GO" id="GO:0004930">
    <property type="term" value="F:G protein-coupled receptor activity"/>
    <property type="evidence" value="ECO:0007669"/>
    <property type="project" value="UniProtKB-KW"/>
</dbReference>
<dbReference type="PANTHER" id="PTHR24243:SF230">
    <property type="entry name" value="G-PROTEIN COUPLED RECEPTORS FAMILY 1 PROFILE DOMAIN-CONTAINING PROTEIN"/>
    <property type="match status" value="1"/>
</dbReference>
<evidence type="ECO:0000256" key="7">
    <source>
        <dbReference type="ARBA" id="ARBA00023224"/>
    </source>
</evidence>
<comment type="similarity">
    <text evidence="8">Belongs to the G-protein coupled receptor 1 family.</text>
</comment>
<dbReference type="InterPro" id="IPR017452">
    <property type="entry name" value="GPCR_Rhodpsn_7TM"/>
</dbReference>
<reference evidence="11" key="1">
    <citation type="submission" date="2021-04" db="EMBL/GenBank/DDBJ databases">
        <authorList>
            <consortium name="Molecular Ecology Group"/>
        </authorList>
    </citation>
    <scope>NUCLEOTIDE SEQUENCE</scope>
</reference>
<keyword evidence="2 8" id="KW-0812">Transmembrane</keyword>
<keyword evidence="12" id="KW-1185">Reference proteome</keyword>
<proteinExistence type="inferred from homology"/>
<dbReference type="EMBL" id="CAJHNH020007323">
    <property type="protein sequence ID" value="CAG5134543.1"/>
    <property type="molecule type" value="Genomic_DNA"/>
</dbReference>
<evidence type="ECO:0000256" key="4">
    <source>
        <dbReference type="ARBA" id="ARBA00023040"/>
    </source>
</evidence>
<dbReference type="Gene3D" id="1.20.1070.10">
    <property type="entry name" value="Rhodopsin 7-helix transmembrane proteins"/>
    <property type="match status" value="1"/>
</dbReference>
<dbReference type="Proteomes" id="UP000678393">
    <property type="component" value="Unassembled WGS sequence"/>
</dbReference>
<keyword evidence="3 9" id="KW-1133">Transmembrane helix</keyword>
<evidence type="ECO:0000256" key="6">
    <source>
        <dbReference type="ARBA" id="ARBA00023170"/>
    </source>
</evidence>
<feature type="transmembrane region" description="Helical" evidence="9">
    <location>
        <begin position="212"/>
        <end position="231"/>
    </location>
</feature>
<evidence type="ECO:0000256" key="5">
    <source>
        <dbReference type="ARBA" id="ARBA00023136"/>
    </source>
</evidence>
<dbReference type="SMART" id="SM01381">
    <property type="entry name" value="7TM_GPCR_Srsx"/>
    <property type="match status" value="1"/>
</dbReference>
<accession>A0A8S3ZXZ5</accession>
<gene>
    <name evidence="11" type="ORF">CUNI_LOCUS20101</name>
</gene>
<dbReference type="Pfam" id="PF00001">
    <property type="entry name" value="7tm_1"/>
    <property type="match status" value="1"/>
</dbReference>
<evidence type="ECO:0000259" key="10">
    <source>
        <dbReference type="PROSITE" id="PS50262"/>
    </source>
</evidence>
<feature type="transmembrane region" description="Helical" evidence="9">
    <location>
        <begin position="314"/>
        <end position="335"/>
    </location>
</feature>
<evidence type="ECO:0000313" key="11">
    <source>
        <dbReference type="EMBL" id="CAG5134543.1"/>
    </source>
</evidence>
<dbReference type="PANTHER" id="PTHR24243">
    <property type="entry name" value="G-PROTEIN COUPLED RECEPTOR"/>
    <property type="match status" value="1"/>
</dbReference>
<evidence type="ECO:0000256" key="3">
    <source>
        <dbReference type="ARBA" id="ARBA00022989"/>
    </source>
</evidence>
<dbReference type="PROSITE" id="PS50262">
    <property type="entry name" value="G_PROTEIN_RECEP_F1_2"/>
    <property type="match status" value="1"/>
</dbReference>
<evidence type="ECO:0000256" key="2">
    <source>
        <dbReference type="ARBA" id="ARBA00022692"/>
    </source>
</evidence>
<evidence type="ECO:0000256" key="1">
    <source>
        <dbReference type="ARBA" id="ARBA00004141"/>
    </source>
</evidence>
<dbReference type="OrthoDB" id="10029014at2759"/>
<feature type="transmembrane region" description="Helical" evidence="9">
    <location>
        <begin position="91"/>
        <end position="119"/>
    </location>
</feature>
<feature type="domain" description="G-protein coupled receptors family 1 profile" evidence="10">
    <location>
        <begin position="70"/>
        <end position="333"/>
    </location>
</feature>
<name>A0A8S3ZXZ5_9EUPU</name>
<comment type="caution">
    <text evidence="11">The sequence shown here is derived from an EMBL/GenBank/DDBJ whole genome shotgun (WGS) entry which is preliminary data.</text>
</comment>
<evidence type="ECO:0000256" key="8">
    <source>
        <dbReference type="RuleBase" id="RU000688"/>
    </source>
</evidence>
<protein>
    <recommendedName>
        <fullName evidence="10">G-protein coupled receptors family 1 profile domain-containing protein</fullName>
    </recommendedName>
</protein>
<dbReference type="PROSITE" id="PS00237">
    <property type="entry name" value="G_PROTEIN_RECEP_F1_1"/>
    <property type="match status" value="1"/>
</dbReference>
<comment type="subcellular location">
    <subcellularLocation>
        <location evidence="1">Membrane</location>
        <topology evidence="1">Multi-pass membrane protein</topology>
    </subcellularLocation>
</comment>
<organism evidence="11 12">
    <name type="scientific">Candidula unifasciata</name>
    <dbReference type="NCBI Taxonomy" id="100452"/>
    <lineage>
        <taxon>Eukaryota</taxon>
        <taxon>Metazoa</taxon>
        <taxon>Spiralia</taxon>
        <taxon>Lophotrochozoa</taxon>
        <taxon>Mollusca</taxon>
        <taxon>Gastropoda</taxon>
        <taxon>Heterobranchia</taxon>
        <taxon>Euthyneura</taxon>
        <taxon>Panpulmonata</taxon>
        <taxon>Eupulmonata</taxon>
        <taxon>Stylommatophora</taxon>
        <taxon>Helicina</taxon>
        <taxon>Helicoidea</taxon>
        <taxon>Geomitridae</taxon>
        <taxon>Candidula</taxon>
    </lineage>
</organism>
<keyword evidence="7 8" id="KW-0807">Transducer</keyword>
<dbReference type="SUPFAM" id="SSF81321">
    <property type="entry name" value="Family A G protein-coupled receptor-like"/>
    <property type="match status" value="1"/>
</dbReference>
<keyword evidence="6 8" id="KW-0675">Receptor</keyword>
<dbReference type="InterPro" id="IPR000276">
    <property type="entry name" value="GPCR_Rhodpsn"/>
</dbReference>
<feature type="transmembrane region" description="Helical" evidence="9">
    <location>
        <begin position="168"/>
        <end position="192"/>
    </location>
</feature>
<keyword evidence="5 9" id="KW-0472">Membrane</keyword>
<sequence>MNSSIVLPYWENASVQEMIQGGNCYILENLDFANLGLELQSWGELKTLSSVCDTTTIIRRVFFWLPLVIGIPANILALLTILRFPRTTGTFYLTLLTIFDLMALVTKAINVAMLTFIFFESISCKLIIMLTTFTSTYANWVLVLICFERYITVLFPLKKNFYFTMNRARLVAIIAAVIIFLFCSVYLWIVIADGGCVGNDEDFYNKWVHVTTVLYSYLPAVLLIIMVLLIWRELKKIQKVREYIFCGEEGTNSAALTQQRLQEQAKTERGITMMLLFAAVTFVIMTVPICVVLAVDSTGITKQSIFGRVYFRLFYTIAGGLVTLTHAVNFFIYFISTERFRGHFRQLFRCLPYDNRDTYHERTVNTFEEQL</sequence>
<feature type="transmembrane region" description="Helical" evidence="9">
    <location>
        <begin position="270"/>
        <end position="294"/>
    </location>
</feature>
<dbReference type="PRINTS" id="PR00237">
    <property type="entry name" value="GPCRRHODOPSN"/>
</dbReference>
<evidence type="ECO:0000256" key="9">
    <source>
        <dbReference type="SAM" id="Phobius"/>
    </source>
</evidence>